<evidence type="ECO:0000313" key="1">
    <source>
        <dbReference type="EMBL" id="CAD8659751.1"/>
    </source>
</evidence>
<protein>
    <submittedName>
        <fullName evidence="1">Uncharacterized protein</fullName>
    </submittedName>
</protein>
<name>A0A7S0N4B2_9CRYP</name>
<dbReference type="EMBL" id="HBEZ01057281">
    <property type="protein sequence ID" value="CAD8659751.1"/>
    <property type="molecule type" value="Transcribed_RNA"/>
</dbReference>
<dbReference type="AlphaFoldDB" id="A0A7S0N4B2"/>
<accession>A0A7S0N4B2</accession>
<organism evidence="1">
    <name type="scientific">Cryptomonas curvata</name>
    <dbReference type="NCBI Taxonomy" id="233186"/>
    <lineage>
        <taxon>Eukaryota</taxon>
        <taxon>Cryptophyceae</taxon>
        <taxon>Cryptomonadales</taxon>
        <taxon>Cryptomonadaceae</taxon>
        <taxon>Cryptomonas</taxon>
    </lineage>
</organism>
<gene>
    <name evidence="1" type="ORF">CCUR1050_LOCUS31431</name>
</gene>
<sequence length="119" mass="13722">MREPADELSAHRLKSEECLAFILDIGLLAFMPMHPFSLHRGINLSHRIVVFFGKICDCRPVEIFWSRDTKCSVEQVVRRIVCRIILVYINLYHLIAWTTPIRFACSVAFRLGTVPVCCT</sequence>
<proteinExistence type="predicted"/>
<reference evidence="1" key="1">
    <citation type="submission" date="2021-01" db="EMBL/GenBank/DDBJ databases">
        <authorList>
            <person name="Corre E."/>
            <person name="Pelletier E."/>
            <person name="Niang G."/>
            <person name="Scheremetjew M."/>
            <person name="Finn R."/>
            <person name="Kale V."/>
            <person name="Holt S."/>
            <person name="Cochrane G."/>
            <person name="Meng A."/>
            <person name="Brown T."/>
            <person name="Cohen L."/>
        </authorList>
    </citation>
    <scope>NUCLEOTIDE SEQUENCE</scope>
    <source>
        <strain evidence="1">CCAP979/52</strain>
    </source>
</reference>